<dbReference type="Proteomes" id="UP000266313">
    <property type="component" value="Chromosome"/>
</dbReference>
<accession>A0A250KVZ6</accession>
<dbReference type="SUPFAM" id="SSF52172">
    <property type="entry name" value="CheY-like"/>
    <property type="match status" value="1"/>
</dbReference>
<dbReference type="SMART" id="SM00448">
    <property type="entry name" value="REC"/>
    <property type="match status" value="1"/>
</dbReference>
<sequence>MLVVEDNDINREFAIELLRSEGIEVDAAINGNEALEKVQQRDCDAVLMDIQMPVMDGLEAARRIRGLAEMPGGERFARLPIIAMTALAMARNAEQRRAADMNDHVTKPIAPDQLMAALSRWIRLPAGTATAGNLGARELYRKLGEIDAPLKQGTVPCTEALAELQQLCGAVMHDIGRLPGEPLPASVASPAPFDPGRLLERLARLEDALERDLGAVDPLLGELRADTADTSYEAQVAAIAAGFDVFDIDEALALLITLRENLKQACEGGGP</sequence>
<protein>
    <submittedName>
        <fullName evidence="5">Periplasmic sensor hybrid histidine kinase</fullName>
    </submittedName>
</protein>
<keyword evidence="5" id="KW-0418">Kinase</keyword>
<dbReference type="Pfam" id="PF00072">
    <property type="entry name" value="Response_reg"/>
    <property type="match status" value="1"/>
</dbReference>
<dbReference type="InterPro" id="IPR011006">
    <property type="entry name" value="CheY-like_superfamily"/>
</dbReference>
<keyword evidence="1 3" id="KW-0597">Phosphoprotein</keyword>
<dbReference type="AlphaFoldDB" id="A0A250KVZ6"/>
<dbReference type="PROSITE" id="PS50110">
    <property type="entry name" value="RESPONSE_REGULATORY"/>
    <property type="match status" value="1"/>
</dbReference>
<proteinExistence type="predicted"/>
<gene>
    <name evidence="5" type="ORF">sS8_3911</name>
</gene>
<dbReference type="CDD" id="cd17546">
    <property type="entry name" value="REC_hyHK_CKI1_RcsC-like"/>
    <property type="match status" value="1"/>
</dbReference>
<keyword evidence="2" id="KW-0902">Two-component regulatory system</keyword>
<feature type="modified residue" description="4-aspartylphosphate" evidence="3">
    <location>
        <position position="49"/>
    </location>
</feature>
<dbReference type="PANTHER" id="PTHR45339:SF1">
    <property type="entry name" value="HYBRID SIGNAL TRANSDUCTION HISTIDINE KINASE J"/>
    <property type="match status" value="1"/>
</dbReference>
<dbReference type="Gene3D" id="3.40.50.2300">
    <property type="match status" value="1"/>
</dbReference>
<keyword evidence="5" id="KW-0808">Transferase</keyword>
<reference evidence="5 6" key="1">
    <citation type="submission" date="2016-12" db="EMBL/GenBank/DDBJ databases">
        <title>Genome sequencing of Methylocaldum marinum.</title>
        <authorList>
            <person name="Takeuchi M."/>
            <person name="Kamagata Y."/>
            <person name="Hiraoka S."/>
            <person name="Oshima K."/>
            <person name="Hattori M."/>
            <person name="Iwasaki W."/>
        </authorList>
    </citation>
    <scope>NUCLEOTIDE SEQUENCE [LARGE SCALE GENOMIC DNA]</scope>
    <source>
        <strain evidence="5 6">S8</strain>
    </source>
</reference>
<evidence type="ECO:0000313" key="6">
    <source>
        <dbReference type="Proteomes" id="UP000266313"/>
    </source>
</evidence>
<feature type="domain" description="Response regulatory" evidence="4">
    <location>
        <begin position="1"/>
        <end position="122"/>
    </location>
</feature>
<dbReference type="InterPro" id="IPR001789">
    <property type="entry name" value="Sig_transdc_resp-reg_receiver"/>
</dbReference>
<dbReference type="GO" id="GO:0016301">
    <property type="term" value="F:kinase activity"/>
    <property type="evidence" value="ECO:0007669"/>
    <property type="project" value="UniProtKB-KW"/>
</dbReference>
<dbReference type="RefSeq" id="WP_170161165.1">
    <property type="nucleotide sequence ID" value="NZ_AP017928.1"/>
</dbReference>
<evidence type="ECO:0000256" key="1">
    <source>
        <dbReference type="ARBA" id="ARBA00022553"/>
    </source>
</evidence>
<name>A0A250KVZ6_9GAMM</name>
<dbReference type="PANTHER" id="PTHR45339">
    <property type="entry name" value="HYBRID SIGNAL TRANSDUCTION HISTIDINE KINASE J"/>
    <property type="match status" value="1"/>
</dbReference>
<organism evidence="5 6">
    <name type="scientific">Methylocaldum marinum</name>
    <dbReference type="NCBI Taxonomy" id="1432792"/>
    <lineage>
        <taxon>Bacteria</taxon>
        <taxon>Pseudomonadati</taxon>
        <taxon>Pseudomonadota</taxon>
        <taxon>Gammaproteobacteria</taxon>
        <taxon>Methylococcales</taxon>
        <taxon>Methylococcaceae</taxon>
        <taxon>Methylocaldum</taxon>
    </lineage>
</organism>
<keyword evidence="6" id="KW-1185">Reference proteome</keyword>
<evidence type="ECO:0000259" key="4">
    <source>
        <dbReference type="PROSITE" id="PS50110"/>
    </source>
</evidence>
<dbReference type="KEGG" id="mmai:sS8_3911"/>
<dbReference type="GO" id="GO:0000160">
    <property type="term" value="P:phosphorelay signal transduction system"/>
    <property type="evidence" value="ECO:0007669"/>
    <property type="project" value="UniProtKB-KW"/>
</dbReference>
<evidence type="ECO:0000313" key="5">
    <source>
        <dbReference type="EMBL" id="BBA35843.1"/>
    </source>
</evidence>
<dbReference type="EMBL" id="AP017928">
    <property type="protein sequence ID" value="BBA35843.1"/>
    <property type="molecule type" value="Genomic_DNA"/>
</dbReference>
<evidence type="ECO:0000256" key="2">
    <source>
        <dbReference type="ARBA" id="ARBA00023012"/>
    </source>
</evidence>
<evidence type="ECO:0000256" key="3">
    <source>
        <dbReference type="PROSITE-ProRule" id="PRU00169"/>
    </source>
</evidence>